<dbReference type="EMBL" id="JBHTIC010000008">
    <property type="protein sequence ID" value="MFD0762269.1"/>
    <property type="molecule type" value="Genomic_DNA"/>
</dbReference>
<feature type="signal peptide" evidence="6">
    <location>
        <begin position="1"/>
        <end position="20"/>
    </location>
</feature>
<gene>
    <name evidence="8" type="ORF">ACFQZW_09255</name>
</gene>
<evidence type="ECO:0000256" key="6">
    <source>
        <dbReference type="SAM" id="SignalP"/>
    </source>
</evidence>
<proteinExistence type="inferred from homology"/>
<feature type="domain" description="PPIase FKBP-type" evidence="7">
    <location>
        <begin position="102"/>
        <end position="199"/>
    </location>
</feature>
<organism evidence="8 9">
    <name type="scientific">Lutibacter aestuarii</name>
    <dbReference type="NCBI Taxonomy" id="861111"/>
    <lineage>
        <taxon>Bacteria</taxon>
        <taxon>Pseudomonadati</taxon>
        <taxon>Bacteroidota</taxon>
        <taxon>Flavobacteriia</taxon>
        <taxon>Flavobacteriales</taxon>
        <taxon>Flavobacteriaceae</taxon>
        <taxon>Lutibacter</taxon>
    </lineage>
</organism>
<comment type="caution">
    <text evidence="8">The sequence shown here is derived from an EMBL/GenBank/DDBJ whole genome shotgun (WGS) entry which is preliminary data.</text>
</comment>
<keyword evidence="2 3" id="KW-0697">Rotamase</keyword>
<keyword evidence="9" id="KW-1185">Reference proteome</keyword>
<evidence type="ECO:0000259" key="7">
    <source>
        <dbReference type="PROSITE" id="PS50059"/>
    </source>
</evidence>
<dbReference type="PROSITE" id="PS50059">
    <property type="entry name" value="FKBP_PPIASE"/>
    <property type="match status" value="1"/>
</dbReference>
<dbReference type="InterPro" id="IPR001179">
    <property type="entry name" value="PPIase_FKBP_dom"/>
</dbReference>
<keyword evidence="6" id="KW-0732">Signal</keyword>
<feature type="region of interest" description="Disordered" evidence="5">
    <location>
        <begin position="202"/>
        <end position="275"/>
    </location>
</feature>
<dbReference type="EC" id="5.2.1.8" evidence="4"/>
<sequence length="275" mass="30511">MKFKNLLALLAVSMLFFSCGDDNNTVEDYDAAGQSLKDDVTLIEYLQTHYLNEDDGGIWTITNGETPLMDQVETQHITQDDVSYKLYYLKQEEGTTSSPSRADSVLVTYTGMLLDSTVFDARSTNIWFSLSGVIDGWSYGFTNFKAGTKVVNADESFYYENSGKGILFIPSGLAYRNVTQLSIPQDSPLVFQITLNDVNEADDDNDGILSKYEDLDNDGNVKNDDTDGDTIPNYLDVDDDNDGILTKDEDANNDGDPRNDDTDGDGIPDYLDTDN</sequence>
<reference evidence="9" key="1">
    <citation type="journal article" date="2019" name="Int. J. Syst. Evol. Microbiol.">
        <title>The Global Catalogue of Microorganisms (GCM) 10K type strain sequencing project: providing services to taxonomists for standard genome sequencing and annotation.</title>
        <authorList>
            <consortium name="The Broad Institute Genomics Platform"/>
            <consortium name="The Broad Institute Genome Sequencing Center for Infectious Disease"/>
            <person name="Wu L."/>
            <person name="Ma J."/>
        </authorList>
    </citation>
    <scope>NUCLEOTIDE SEQUENCE [LARGE SCALE GENOMIC DNA]</scope>
    <source>
        <strain evidence="9">CCUG 60022</strain>
    </source>
</reference>
<keyword evidence="3 4" id="KW-0413">Isomerase</keyword>
<dbReference type="InterPro" id="IPR046357">
    <property type="entry name" value="PPIase_dom_sf"/>
</dbReference>
<dbReference type="SUPFAM" id="SSF54534">
    <property type="entry name" value="FKBP-like"/>
    <property type="match status" value="1"/>
</dbReference>
<name>A0ABW2ZBF5_9FLAO</name>
<evidence type="ECO:0000256" key="5">
    <source>
        <dbReference type="SAM" id="MobiDB-lite"/>
    </source>
</evidence>
<evidence type="ECO:0000256" key="2">
    <source>
        <dbReference type="ARBA" id="ARBA00023110"/>
    </source>
</evidence>
<evidence type="ECO:0000256" key="3">
    <source>
        <dbReference type="PROSITE-ProRule" id="PRU00277"/>
    </source>
</evidence>
<dbReference type="Proteomes" id="UP001597032">
    <property type="component" value="Unassembled WGS sequence"/>
</dbReference>
<comment type="similarity">
    <text evidence="4">Belongs to the FKBP-type PPIase family.</text>
</comment>
<dbReference type="RefSeq" id="WP_386782569.1">
    <property type="nucleotide sequence ID" value="NZ_JBHTIC010000008.1"/>
</dbReference>
<feature type="compositionally biased region" description="Basic and acidic residues" evidence="5">
    <location>
        <begin position="211"/>
        <end position="225"/>
    </location>
</feature>
<evidence type="ECO:0000256" key="4">
    <source>
        <dbReference type="RuleBase" id="RU003915"/>
    </source>
</evidence>
<accession>A0ABW2ZBF5</accession>
<feature type="compositionally biased region" description="Basic and acidic residues" evidence="5">
    <location>
        <begin position="245"/>
        <end position="261"/>
    </location>
</feature>
<dbReference type="GO" id="GO:0003755">
    <property type="term" value="F:peptidyl-prolyl cis-trans isomerase activity"/>
    <property type="evidence" value="ECO:0007669"/>
    <property type="project" value="UniProtKB-EC"/>
</dbReference>
<feature type="compositionally biased region" description="Acidic residues" evidence="5">
    <location>
        <begin position="262"/>
        <end position="275"/>
    </location>
</feature>
<evidence type="ECO:0000256" key="1">
    <source>
        <dbReference type="ARBA" id="ARBA00000971"/>
    </source>
</evidence>
<protein>
    <recommendedName>
        <fullName evidence="4">Peptidyl-prolyl cis-trans isomerase</fullName>
        <ecNumber evidence="4">5.2.1.8</ecNumber>
    </recommendedName>
</protein>
<feature type="chain" id="PRO_5045575461" description="Peptidyl-prolyl cis-trans isomerase" evidence="6">
    <location>
        <begin position="21"/>
        <end position="275"/>
    </location>
</feature>
<evidence type="ECO:0000313" key="8">
    <source>
        <dbReference type="EMBL" id="MFD0762269.1"/>
    </source>
</evidence>
<dbReference type="Gene3D" id="3.10.50.40">
    <property type="match status" value="1"/>
</dbReference>
<evidence type="ECO:0000313" key="9">
    <source>
        <dbReference type="Proteomes" id="UP001597032"/>
    </source>
</evidence>
<dbReference type="Pfam" id="PF00254">
    <property type="entry name" value="FKBP_C"/>
    <property type="match status" value="1"/>
</dbReference>
<comment type="catalytic activity">
    <reaction evidence="1 3 4">
        <text>[protein]-peptidylproline (omega=180) = [protein]-peptidylproline (omega=0)</text>
        <dbReference type="Rhea" id="RHEA:16237"/>
        <dbReference type="Rhea" id="RHEA-COMP:10747"/>
        <dbReference type="Rhea" id="RHEA-COMP:10748"/>
        <dbReference type="ChEBI" id="CHEBI:83833"/>
        <dbReference type="ChEBI" id="CHEBI:83834"/>
        <dbReference type="EC" id="5.2.1.8"/>
    </reaction>
</comment>
<dbReference type="PROSITE" id="PS51257">
    <property type="entry name" value="PROKAR_LIPOPROTEIN"/>
    <property type="match status" value="1"/>
</dbReference>